<evidence type="ECO:0000256" key="1">
    <source>
        <dbReference type="SAM" id="Phobius"/>
    </source>
</evidence>
<dbReference type="EMBL" id="SHMQ01000005">
    <property type="protein sequence ID" value="RZV39886.1"/>
    <property type="molecule type" value="Genomic_DNA"/>
</dbReference>
<keyword evidence="1" id="KW-0812">Transmembrane</keyword>
<feature type="transmembrane region" description="Helical" evidence="1">
    <location>
        <begin position="6"/>
        <end position="30"/>
    </location>
</feature>
<comment type="caution">
    <text evidence="2">The sequence shown here is derived from an EMBL/GenBank/DDBJ whole genome shotgun (WGS) entry which is preliminary data.</text>
</comment>
<proteinExistence type="predicted"/>
<accession>A0A520XFF6</accession>
<evidence type="ECO:0000313" key="3">
    <source>
        <dbReference type="Proteomes" id="UP000322454"/>
    </source>
</evidence>
<sequence length="129" mass="15283">MYREHVLKSIVILLVITFNIVTPYLFLYWFYGSHFTAVFGDYFSHIFVFLEQGYTGYIFISPQVHTSAMLGFYFYIVSCCLLFFLSFLWIKKIFFGLDRDEVNGGFYSQSKCHDIDLDILDNTKKIKIK</sequence>
<dbReference type="Proteomes" id="UP000322454">
    <property type="component" value="Unassembled WGS sequence"/>
</dbReference>
<gene>
    <name evidence="2" type="ORF">EVJ48_02895</name>
</gene>
<name>A0A520XFF6_9DELT</name>
<organism evidence="2 3">
    <name type="scientific">Candidatus Acidulodesulfobacterium acidiphilum</name>
    <dbReference type="NCBI Taxonomy" id="2597224"/>
    <lineage>
        <taxon>Bacteria</taxon>
        <taxon>Deltaproteobacteria</taxon>
        <taxon>Candidatus Acidulodesulfobacterales</taxon>
        <taxon>Candidatus Acidulodesulfobacterium</taxon>
    </lineage>
</organism>
<evidence type="ECO:0000313" key="2">
    <source>
        <dbReference type="EMBL" id="RZV39886.1"/>
    </source>
</evidence>
<reference evidence="2 3" key="1">
    <citation type="submission" date="2019-01" db="EMBL/GenBank/DDBJ databases">
        <title>Insights into ecological role of a new deltaproteobacterial order Candidatus Sinidesulfobacterales (Sva0485) by metagenomics and metatranscriptomics.</title>
        <authorList>
            <person name="Tan S."/>
            <person name="Liu J."/>
            <person name="Fang Y."/>
            <person name="Hedlund B."/>
            <person name="Lian Z.-H."/>
            <person name="Huang L.-Y."/>
            <person name="Li J.-T."/>
            <person name="Huang L.-N."/>
            <person name="Li W.-J."/>
            <person name="Jiang H.-C."/>
            <person name="Dong H.-L."/>
            <person name="Shu W.-S."/>
        </authorList>
    </citation>
    <scope>NUCLEOTIDE SEQUENCE [LARGE SCALE GENOMIC DNA]</scope>
    <source>
        <strain evidence="2">AP4</strain>
    </source>
</reference>
<keyword evidence="1" id="KW-0472">Membrane</keyword>
<feature type="transmembrane region" description="Helical" evidence="1">
    <location>
        <begin position="72"/>
        <end position="90"/>
    </location>
</feature>
<dbReference type="AlphaFoldDB" id="A0A520XFF6"/>
<keyword evidence="1" id="KW-1133">Transmembrane helix</keyword>
<protein>
    <submittedName>
        <fullName evidence="2">Uncharacterized protein</fullName>
    </submittedName>
</protein>